<organism evidence="1 2">
    <name type="scientific">Funneliformis geosporum</name>
    <dbReference type="NCBI Taxonomy" id="1117311"/>
    <lineage>
        <taxon>Eukaryota</taxon>
        <taxon>Fungi</taxon>
        <taxon>Fungi incertae sedis</taxon>
        <taxon>Mucoromycota</taxon>
        <taxon>Glomeromycotina</taxon>
        <taxon>Glomeromycetes</taxon>
        <taxon>Glomerales</taxon>
        <taxon>Glomeraceae</taxon>
        <taxon>Funneliformis</taxon>
    </lineage>
</organism>
<dbReference type="Proteomes" id="UP001153678">
    <property type="component" value="Unassembled WGS sequence"/>
</dbReference>
<feature type="non-terminal residue" evidence="1">
    <location>
        <position position="45"/>
    </location>
</feature>
<dbReference type="AlphaFoldDB" id="A0A9W4T924"/>
<reference evidence="1" key="1">
    <citation type="submission" date="2022-08" db="EMBL/GenBank/DDBJ databases">
        <authorList>
            <person name="Kallberg Y."/>
            <person name="Tangrot J."/>
            <person name="Rosling A."/>
        </authorList>
    </citation>
    <scope>NUCLEOTIDE SEQUENCE</scope>
    <source>
        <strain evidence="1">Wild A</strain>
    </source>
</reference>
<evidence type="ECO:0000313" key="2">
    <source>
        <dbReference type="Proteomes" id="UP001153678"/>
    </source>
</evidence>
<name>A0A9W4T924_9GLOM</name>
<sequence>LFINDVGMLPQTLYLHSNIDNIAIFGEEGFKGVLFHVQVDVSDIQ</sequence>
<evidence type="ECO:0000313" key="1">
    <source>
        <dbReference type="EMBL" id="CAI2197183.1"/>
    </source>
</evidence>
<accession>A0A9W4T924</accession>
<protein>
    <submittedName>
        <fullName evidence="1">10242_t:CDS:1</fullName>
    </submittedName>
</protein>
<keyword evidence="2" id="KW-1185">Reference proteome</keyword>
<comment type="caution">
    <text evidence="1">The sequence shown here is derived from an EMBL/GenBank/DDBJ whole genome shotgun (WGS) entry which is preliminary data.</text>
</comment>
<feature type="non-terminal residue" evidence="1">
    <location>
        <position position="1"/>
    </location>
</feature>
<gene>
    <name evidence="1" type="ORF">FWILDA_LOCUS17949</name>
</gene>
<dbReference type="EMBL" id="CAMKVN010015792">
    <property type="protein sequence ID" value="CAI2197183.1"/>
    <property type="molecule type" value="Genomic_DNA"/>
</dbReference>
<proteinExistence type="predicted"/>